<proteinExistence type="predicted"/>
<feature type="transmembrane region" description="Helical" evidence="6">
    <location>
        <begin position="377"/>
        <end position="399"/>
    </location>
</feature>
<evidence type="ECO:0000256" key="2">
    <source>
        <dbReference type="ARBA" id="ARBA00022448"/>
    </source>
</evidence>
<sequence>MKNPDFVFDQQWNPNRWWALVILLLGNFMVILDTFIVNVALPTIQGQLHANESQIQLVVAVYVLAYAVLLIIGARLGDWLGRKQMFISGMVIFTFASALCGIAIETNFLIVARVIQGMGAAILIPQVLSIIQVIFPPDERGRAIGLYGAISGLALIAGQIFGGLLIHFNIFGLGWRSVFLINVPVGIISIICILPLIKDIRTRDNAAIDSVGSIMLTSSLILLVYPLIIGREVGWPIWIFCMLVGSAAIFGTFIYHQKKIIKANRTPLIPLSIFRQSIFTIGVLTIFMFQIANSGFFLVTSLFLQNGLSISAMQSALAFAPIGVGFFLGSLYGPKWAKQNAHVLKIGAWGLVLGFSIVTIVLMTVDALQWQTFVIPFFVIGLGQGLIGAPLMGVIMSGVGKEYAGSASGVISTFMQIANTLGVAIIGTIFFSILQTTSYNYAFVISITISIGFGVVILTLLHRLQGKRIYAIQKI</sequence>
<feature type="transmembrane region" description="Helical" evidence="6">
    <location>
        <begin position="277"/>
        <end position="304"/>
    </location>
</feature>
<feature type="transmembrane region" description="Helical" evidence="6">
    <location>
        <begin position="146"/>
        <end position="168"/>
    </location>
</feature>
<dbReference type="PANTHER" id="PTHR42718">
    <property type="entry name" value="MAJOR FACILITATOR SUPERFAMILY MULTIDRUG TRANSPORTER MFSC"/>
    <property type="match status" value="1"/>
</dbReference>
<evidence type="ECO:0000256" key="1">
    <source>
        <dbReference type="ARBA" id="ARBA00004651"/>
    </source>
</evidence>
<dbReference type="EMBL" id="JAKTTI010000029">
    <property type="protein sequence ID" value="MCH1626889.1"/>
    <property type="molecule type" value="Genomic_DNA"/>
</dbReference>
<dbReference type="InterPro" id="IPR036259">
    <property type="entry name" value="MFS_trans_sf"/>
</dbReference>
<dbReference type="CDD" id="cd17321">
    <property type="entry name" value="MFS_MMR_MDR_like"/>
    <property type="match status" value="1"/>
</dbReference>
<evidence type="ECO:0000313" key="9">
    <source>
        <dbReference type="Proteomes" id="UP001431131"/>
    </source>
</evidence>
<accession>A0AAW5EDP4</accession>
<keyword evidence="5 6" id="KW-0472">Membrane</keyword>
<feature type="transmembrane region" description="Helical" evidence="6">
    <location>
        <begin position="20"/>
        <end position="41"/>
    </location>
</feature>
<reference evidence="8" key="1">
    <citation type="submission" date="2022-02" db="EMBL/GenBank/DDBJ databases">
        <title>Fredinandcohnia quinoae sp. nov. isolated from Chenopodium quinoa seeds.</title>
        <authorList>
            <person name="Saati-Santamaria Z."/>
            <person name="Flores-Felix J.D."/>
            <person name="Igual J.M."/>
            <person name="Velazquez E."/>
            <person name="Garcia-Fraile P."/>
            <person name="Martinez-Molina E."/>
        </authorList>
    </citation>
    <scope>NUCLEOTIDE SEQUENCE</scope>
    <source>
        <strain evidence="8">SECRCQ15</strain>
    </source>
</reference>
<dbReference type="Proteomes" id="UP001431131">
    <property type="component" value="Unassembled WGS sequence"/>
</dbReference>
<gene>
    <name evidence="8" type="ORF">MJG50_16255</name>
</gene>
<feature type="transmembrane region" description="Helical" evidence="6">
    <location>
        <begin position="439"/>
        <end position="461"/>
    </location>
</feature>
<dbReference type="Gene3D" id="1.20.1250.20">
    <property type="entry name" value="MFS general substrate transporter like domains"/>
    <property type="match status" value="1"/>
</dbReference>
<feature type="transmembrane region" description="Helical" evidence="6">
    <location>
        <begin position="346"/>
        <end position="365"/>
    </location>
</feature>
<evidence type="ECO:0000313" key="8">
    <source>
        <dbReference type="EMBL" id="MCH1626889.1"/>
    </source>
</evidence>
<keyword evidence="9" id="KW-1185">Reference proteome</keyword>
<evidence type="ECO:0000256" key="3">
    <source>
        <dbReference type="ARBA" id="ARBA00022692"/>
    </source>
</evidence>
<name>A0AAW5EDP4_9BACI</name>
<dbReference type="RefSeq" id="WP_240256807.1">
    <property type="nucleotide sequence ID" value="NZ_JAKTTI010000029.1"/>
</dbReference>
<keyword evidence="3 6" id="KW-0812">Transmembrane</keyword>
<feature type="domain" description="Major facilitator superfamily (MFS) profile" evidence="7">
    <location>
        <begin position="19"/>
        <end position="465"/>
    </location>
</feature>
<dbReference type="SUPFAM" id="SSF103473">
    <property type="entry name" value="MFS general substrate transporter"/>
    <property type="match status" value="1"/>
</dbReference>
<feature type="transmembrane region" description="Helical" evidence="6">
    <location>
        <begin position="235"/>
        <end position="256"/>
    </location>
</feature>
<feature type="transmembrane region" description="Helical" evidence="6">
    <location>
        <begin position="206"/>
        <end position="229"/>
    </location>
</feature>
<dbReference type="GO" id="GO:0022857">
    <property type="term" value="F:transmembrane transporter activity"/>
    <property type="evidence" value="ECO:0007669"/>
    <property type="project" value="InterPro"/>
</dbReference>
<dbReference type="GO" id="GO:0005886">
    <property type="term" value="C:plasma membrane"/>
    <property type="evidence" value="ECO:0007669"/>
    <property type="project" value="UniProtKB-SubCell"/>
</dbReference>
<comment type="caution">
    <text evidence="8">The sequence shown here is derived from an EMBL/GenBank/DDBJ whole genome shotgun (WGS) entry which is preliminary data.</text>
</comment>
<dbReference type="PRINTS" id="PR01036">
    <property type="entry name" value="TCRTETB"/>
</dbReference>
<protein>
    <submittedName>
        <fullName evidence="8">MFS transporter</fullName>
    </submittedName>
</protein>
<organism evidence="8 9">
    <name type="scientific">Fredinandcohnia quinoae</name>
    <dbReference type="NCBI Taxonomy" id="2918902"/>
    <lineage>
        <taxon>Bacteria</taxon>
        <taxon>Bacillati</taxon>
        <taxon>Bacillota</taxon>
        <taxon>Bacilli</taxon>
        <taxon>Bacillales</taxon>
        <taxon>Bacillaceae</taxon>
        <taxon>Fredinandcohnia</taxon>
    </lineage>
</organism>
<dbReference type="AlphaFoldDB" id="A0AAW5EDP4"/>
<dbReference type="PROSITE" id="PS50850">
    <property type="entry name" value="MFS"/>
    <property type="match status" value="1"/>
</dbReference>
<feature type="transmembrane region" description="Helical" evidence="6">
    <location>
        <begin position="174"/>
        <end position="194"/>
    </location>
</feature>
<comment type="subcellular location">
    <subcellularLocation>
        <location evidence="1">Cell membrane</location>
        <topology evidence="1">Multi-pass membrane protein</topology>
    </subcellularLocation>
</comment>
<feature type="transmembrane region" description="Helical" evidence="6">
    <location>
        <begin position="85"/>
        <end position="104"/>
    </location>
</feature>
<evidence type="ECO:0000256" key="4">
    <source>
        <dbReference type="ARBA" id="ARBA00022989"/>
    </source>
</evidence>
<keyword evidence="2" id="KW-0813">Transport</keyword>
<evidence type="ECO:0000259" key="7">
    <source>
        <dbReference type="PROSITE" id="PS50850"/>
    </source>
</evidence>
<evidence type="ECO:0000256" key="6">
    <source>
        <dbReference type="SAM" id="Phobius"/>
    </source>
</evidence>
<feature type="transmembrane region" description="Helical" evidence="6">
    <location>
        <begin position="53"/>
        <end position="73"/>
    </location>
</feature>
<feature type="transmembrane region" description="Helical" evidence="6">
    <location>
        <begin position="411"/>
        <end position="433"/>
    </location>
</feature>
<feature type="transmembrane region" description="Helical" evidence="6">
    <location>
        <begin position="316"/>
        <end position="334"/>
    </location>
</feature>
<dbReference type="PANTHER" id="PTHR42718:SF39">
    <property type="entry name" value="ACTINORHODIN TRANSPORTER-RELATED"/>
    <property type="match status" value="1"/>
</dbReference>
<dbReference type="InterPro" id="IPR011701">
    <property type="entry name" value="MFS"/>
</dbReference>
<feature type="transmembrane region" description="Helical" evidence="6">
    <location>
        <begin position="110"/>
        <end position="134"/>
    </location>
</feature>
<dbReference type="InterPro" id="IPR020846">
    <property type="entry name" value="MFS_dom"/>
</dbReference>
<evidence type="ECO:0000256" key="5">
    <source>
        <dbReference type="ARBA" id="ARBA00023136"/>
    </source>
</evidence>
<dbReference type="Pfam" id="PF07690">
    <property type="entry name" value="MFS_1"/>
    <property type="match status" value="1"/>
</dbReference>
<keyword evidence="4 6" id="KW-1133">Transmembrane helix</keyword>
<dbReference type="Gene3D" id="1.20.1720.10">
    <property type="entry name" value="Multidrug resistance protein D"/>
    <property type="match status" value="1"/>
</dbReference>